<keyword evidence="6" id="KW-1185">Reference proteome</keyword>
<dbReference type="Gene3D" id="1.10.10.60">
    <property type="entry name" value="Homeodomain-like"/>
    <property type="match status" value="2"/>
</dbReference>
<sequence>MKVLPFKIPKSRNTAIIFQIDTGPFYGQLHQHEELQMSAIIKGKGTLLIADTIHHFQEGDLFVIGGQQPHVFRNESASALMHTIFFNPQSFGDSFLDLEEGKGVRDFYAFAKAGFKTITTPEITTAFDAVSQNEGILRLAYFLQLIQLLTTSDATPIASFVYHKNITEADGKKLHRIFEYSLQHFSEAIQLQDIAEVAAMTTNGFCKYFKKRTNKTYVQFLTEIRISHACTLLKEQPELSIADIALLSGFQTLSHFNRKFKQFKKTSPSIYKTSLV</sequence>
<reference evidence="6" key="1">
    <citation type="journal article" date="2019" name="Int. J. Syst. Evol. Microbiol.">
        <title>The Global Catalogue of Microorganisms (GCM) 10K type strain sequencing project: providing services to taxonomists for standard genome sequencing and annotation.</title>
        <authorList>
            <consortium name="The Broad Institute Genomics Platform"/>
            <consortium name="The Broad Institute Genome Sequencing Center for Infectious Disease"/>
            <person name="Wu L."/>
            <person name="Ma J."/>
        </authorList>
    </citation>
    <scope>NUCLEOTIDE SEQUENCE [LARGE SCALE GENOMIC DNA]</scope>
    <source>
        <strain evidence="6">YJ-61-S</strain>
    </source>
</reference>
<keyword evidence="1" id="KW-0805">Transcription regulation</keyword>
<dbReference type="InterPro" id="IPR014710">
    <property type="entry name" value="RmlC-like_jellyroll"/>
</dbReference>
<feature type="domain" description="HTH araC/xylS-type" evidence="4">
    <location>
        <begin position="175"/>
        <end position="274"/>
    </location>
</feature>
<dbReference type="RefSeq" id="WP_379982881.1">
    <property type="nucleotide sequence ID" value="NZ_JBHSFV010000023.1"/>
</dbReference>
<dbReference type="SUPFAM" id="SSF51182">
    <property type="entry name" value="RmlC-like cupins"/>
    <property type="match status" value="1"/>
</dbReference>
<dbReference type="PROSITE" id="PS01124">
    <property type="entry name" value="HTH_ARAC_FAMILY_2"/>
    <property type="match status" value="1"/>
</dbReference>
<evidence type="ECO:0000256" key="3">
    <source>
        <dbReference type="ARBA" id="ARBA00023163"/>
    </source>
</evidence>
<dbReference type="InterPro" id="IPR018060">
    <property type="entry name" value="HTH_AraC"/>
</dbReference>
<name>A0ABV9I4F5_9FLAO</name>
<keyword evidence="3" id="KW-0804">Transcription</keyword>
<dbReference type="SMART" id="SM00342">
    <property type="entry name" value="HTH_ARAC"/>
    <property type="match status" value="1"/>
</dbReference>
<evidence type="ECO:0000313" key="5">
    <source>
        <dbReference type="EMBL" id="MFC4636565.1"/>
    </source>
</evidence>
<evidence type="ECO:0000259" key="4">
    <source>
        <dbReference type="PROSITE" id="PS01124"/>
    </source>
</evidence>
<gene>
    <name evidence="5" type="ORF">ACFO3O_21855</name>
</gene>
<keyword evidence="2" id="KW-0238">DNA-binding</keyword>
<dbReference type="Pfam" id="PF07883">
    <property type="entry name" value="Cupin_2"/>
    <property type="match status" value="1"/>
</dbReference>
<evidence type="ECO:0000256" key="2">
    <source>
        <dbReference type="ARBA" id="ARBA00023125"/>
    </source>
</evidence>
<dbReference type="PANTHER" id="PTHR43280:SF27">
    <property type="entry name" value="TRANSCRIPTIONAL REGULATOR MTLR"/>
    <property type="match status" value="1"/>
</dbReference>
<dbReference type="Gene3D" id="2.60.120.10">
    <property type="entry name" value="Jelly Rolls"/>
    <property type="match status" value="1"/>
</dbReference>
<dbReference type="InterPro" id="IPR018062">
    <property type="entry name" value="HTH_AraC-typ_CS"/>
</dbReference>
<accession>A0ABV9I4F5</accession>
<dbReference type="SUPFAM" id="SSF46689">
    <property type="entry name" value="Homeodomain-like"/>
    <property type="match status" value="2"/>
</dbReference>
<dbReference type="InterPro" id="IPR011051">
    <property type="entry name" value="RmlC_Cupin_sf"/>
</dbReference>
<evidence type="ECO:0000256" key="1">
    <source>
        <dbReference type="ARBA" id="ARBA00023015"/>
    </source>
</evidence>
<proteinExistence type="predicted"/>
<dbReference type="InterPro" id="IPR009057">
    <property type="entry name" value="Homeodomain-like_sf"/>
</dbReference>
<dbReference type="InterPro" id="IPR013096">
    <property type="entry name" value="Cupin_2"/>
</dbReference>
<organism evidence="5 6">
    <name type="scientific">Dokdonia ponticola</name>
    <dbReference type="NCBI Taxonomy" id="2041041"/>
    <lineage>
        <taxon>Bacteria</taxon>
        <taxon>Pseudomonadati</taxon>
        <taxon>Bacteroidota</taxon>
        <taxon>Flavobacteriia</taxon>
        <taxon>Flavobacteriales</taxon>
        <taxon>Flavobacteriaceae</taxon>
        <taxon>Dokdonia</taxon>
    </lineage>
</organism>
<dbReference type="PANTHER" id="PTHR43280">
    <property type="entry name" value="ARAC-FAMILY TRANSCRIPTIONAL REGULATOR"/>
    <property type="match status" value="1"/>
</dbReference>
<protein>
    <submittedName>
        <fullName evidence="5">Helix-turn-helix domain-containing protein</fullName>
    </submittedName>
</protein>
<dbReference type="PROSITE" id="PS00041">
    <property type="entry name" value="HTH_ARAC_FAMILY_1"/>
    <property type="match status" value="1"/>
</dbReference>
<dbReference type="EMBL" id="JBHSFV010000023">
    <property type="protein sequence ID" value="MFC4636565.1"/>
    <property type="molecule type" value="Genomic_DNA"/>
</dbReference>
<evidence type="ECO:0000313" key="6">
    <source>
        <dbReference type="Proteomes" id="UP001596043"/>
    </source>
</evidence>
<dbReference type="Pfam" id="PF12833">
    <property type="entry name" value="HTH_18"/>
    <property type="match status" value="1"/>
</dbReference>
<comment type="caution">
    <text evidence="5">The sequence shown here is derived from an EMBL/GenBank/DDBJ whole genome shotgun (WGS) entry which is preliminary data.</text>
</comment>
<dbReference type="Proteomes" id="UP001596043">
    <property type="component" value="Unassembled WGS sequence"/>
</dbReference>